<dbReference type="STRING" id="247633.GP2143_09405"/>
<dbReference type="InterPro" id="IPR051049">
    <property type="entry name" value="Dienelactone_hydrolase-like"/>
</dbReference>
<dbReference type="InterPro" id="IPR002925">
    <property type="entry name" value="Dienelactn_hydro"/>
</dbReference>
<evidence type="ECO:0000259" key="1">
    <source>
        <dbReference type="Pfam" id="PF01738"/>
    </source>
</evidence>
<reference evidence="2 3" key="1">
    <citation type="journal article" date="2010" name="J. Bacteriol.">
        <title>Genome sequence of the oligotrophic marine Gammaproteobacterium HTCC2143, isolated from the Oregon Coast.</title>
        <authorList>
            <person name="Oh H.M."/>
            <person name="Kang I."/>
            <person name="Ferriera S."/>
            <person name="Giovannoni S.J."/>
            <person name="Cho J.C."/>
        </authorList>
    </citation>
    <scope>NUCLEOTIDE SEQUENCE [LARGE SCALE GENOMIC DNA]</scope>
    <source>
        <strain evidence="2 3">HTCC2143</strain>
    </source>
</reference>
<gene>
    <name evidence="2" type="ORF">GP2143_09405</name>
</gene>
<feature type="domain" description="Dienelactone hydrolase" evidence="1">
    <location>
        <begin position="63"/>
        <end position="290"/>
    </location>
</feature>
<dbReference type="AlphaFoldDB" id="A0YFJ7"/>
<dbReference type="OrthoDB" id="9787933at2"/>
<dbReference type="PANTHER" id="PTHR46623:SF10">
    <property type="entry name" value="CARBOXYMETHYLENEBUTENOLIDASE HOMOLOG"/>
    <property type="match status" value="1"/>
</dbReference>
<dbReference type="InterPro" id="IPR006311">
    <property type="entry name" value="TAT_signal"/>
</dbReference>
<dbReference type="PROSITE" id="PS51318">
    <property type="entry name" value="TAT"/>
    <property type="match status" value="1"/>
</dbReference>
<organism evidence="2 3">
    <name type="scientific">marine gamma proteobacterium HTCC2143</name>
    <dbReference type="NCBI Taxonomy" id="247633"/>
    <lineage>
        <taxon>Bacteria</taxon>
        <taxon>Pseudomonadati</taxon>
        <taxon>Pseudomonadota</taxon>
        <taxon>Gammaproteobacteria</taxon>
        <taxon>Cellvibrionales</taxon>
        <taxon>Spongiibacteraceae</taxon>
        <taxon>BD1-7 clade</taxon>
    </lineage>
</organism>
<dbReference type="PANTHER" id="PTHR46623">
    <property type="entry name" value="CARBOXYMETHYLENEBUTENOLIDASE-RELATED"/>
    <property type="match status" value="1"/>
</dbReference>
<dbReference type="EMBL" id="AAVT01000008">
    <property type="protein sequence ID" value="EAW30411.1"/>
    <property type="molecule type" value="Genomic_DNA"/>
</dbReference>
<keyword evidence="3" id="KW-1185">Reference proteome</keyword>
<keyword evidence="2" id="KW-0378">Hydrolase</keyword>
<evidence type="ECO:0000313" key="2">
    <source>
        <dbReference type="EMBL" id="EAW30411.1"/>
    </source>
</evidence>
<dbReference type="InterPro" id="IPR029058">
    <property type="entry name" value="AB_hydrolase_fold"/>
</dbReference>
<dbReference type="GO" id="GO:0016787">
    <property type="term" value="F:hydrolase activity"/>
    <property type="evidence" value="ECO:0007669"/>
    <property type="project" value="UniProtKB-KW"/>
</dbReference>
<dbReference type="SUPFAM" id="SSF53474">
    <property type="entry name" value="alpha/beta-Hydrolases"/>
    <property type="match status" value="1"/>
</dbReference>
<dbReference type="Pfam" id="PF01738">
    <property type="entry name" value="DLH"/>
    <property type="match status" value="1"/>
</dbReference>
<dbReference type="Gene3D" id="3.40.50.1820">
    <property type="entry name" value="alpha/beta hydrolase"/>
    <property type="match status" value="1"/>
</dbReference>
<name>A0YFJ7_9GAMM</name>
<sequence>MCDEDTVNDNDQYRQNDGTLSRRQFNALTAGTALTMMLPKIANAMAVVESNVSVKTADGVADCVLIHPTAGKHAAVIIWPDILGLRTSLRLMGKRLAESGYSVLVVNPYYRAAAAPIVPDGASFQDEATRNKILPMAMALSADTTTIDAHAFVSFLDQHTSVDTERKIGTAGYCMGGPFTMITAAAIPQRIGAGASFHGARLVTDKTDSPHLMVPKMNAHFLFAIAANDDERDPDAKVVLQDSYDKAGLPAEIEVYEGALHGWCPPDSSVYNEFQAERAWSRLLALFDTALG</sequence>
<dbReference type="Proteomes" id="UP000004931">
    <property type="component" value="Unassembled WGS sequence"/>
</dbReference>
<proteinExistence type="predicted"/>
<protein>
    <submittedName>
        <fullName evidence="2">Putative hydrolase</fullName>
    </submittedName>
</protein>
<accession>A0YFJ7</accession>
<dbReference type="eggNOG" id="COG0412">
    <property type="taxonomic scope" value="Bacteria"/>
</dbReference>
<comment type="caution">
    <text evidence="2">The sequence shown here is derived from an EMBL/GenBank/DDBJ whole genome shotgun (WGS) entry which is preliminary data.</text>
</comment>
<evidence type="ECO:0000313" key="3">
    <source>
        <dbReference type="Proteomes" id="UP000004931"/>
    </source>
</evidence>